<dbReference type="SUPFAM" id="SSF49785">
    <property type="entry name" value="Galactose-binding domain-like"/>
    <property type="match status" value="2"/>
</dbReference>
<dbReference type="Gene3D" id="2.60.120.260">
    <property type="entry name" value="Galactose-binding domain-like"/>
    <property type="match status" value="2"/>
</dbReference>
<feature type="domain" description="Beta-galactosidase jelly roll" evidence="3">
    <location>
        <begin position="81"/>
        <end position="185"/>
    </location>
</feature>
<evidence type="ECO:0000256" key="2">
    <source>
        <dbReference type="ARBA" id="ARBA00023295"/>
    </source>
</evidence>
<evidence type="ECO:0000259" key="3">
    <source>
        <dbReference type="Pfam" id="PF13364"/>
    </source>
</evidence>
<accession>X1MAW5</accession>
<dbReference type="Pfam" id="PF13364">
    <property type="entry name" value="BetaGal_ABD2"/>
    <property type="match status" value="1"/>
</dbReference>
<sequence length="213" mass="24377">MKEVAYIYINGKFLKVERNTGLNLPFSVGVTRQIKIGEKNDIVIGVKAGRWCSLFGLHRSVKLSAHSQCLDKNWKICEGLFEQREGWYKTNYDDSTWDEVDVPVKEEKGRCGGIIWYRRKVNLKTPEGYVAPLRLTIKATSSKALIYFNGVSIGRYAEIGPQEDFYVYEDLIKKENTIAIAVDGREKNPRLGTVSISPYYIAKKVDIELSQIW</sequence>
<protein>
    <recommendedName>
        <fullName evidence="3">Beta-galactosidase jelly roll domain-containing protein</fullName>
    </recommendedName>
</protein>
<reference evidence="4" key="1">
    <citation type="journal article" date="2014" name="Front. Microbiol.">
        <title>High frequency of phylogenetically diverse reductive dehalogenase-homologous genes in deep subseafloor sedimentary metagenomes.</title>
        <authorList>
            <person name="Kawai M."/>
            <person name="Futagami T."/>
            <person name="Toyoda A."/>
            <person name="Takaki Y."/>
            <person name="Nishi S."/>
            <person name="Hori S."/>
            <person name="Arai W."/>
            <person name="Tsubouchi T."/>
            <person name="Morono Y."/>
            <person name="Uchiyama I."/>
            <person name="Ito T."/>
            <person name="Fujiyama A."/>
            <person name="Inagaki F."/>
            <person name="Takami H."/>
        </authorList>
    </citation>
    <scope>NUCLEOTIDE SEQUENCE</scope>
    <source>
        <strain evidence="4">Expedition CK06-06</strain>
    </source>
</reference>
<comment type="caution">
    <text evidence="4">The sequence shown here is derived from an EMBL/GenBank/DDBJ whole genome shotgun (WGS) entry which is preliminary data.</text>
</comment>
<name>X1MAW5_9ZZZZ</name>
<dbReference type="InterPro" id="IPR025300">
    <property type="entry name" value="BetaGal_jelly_roll_dom"/>
</dbReference>
<evidence type="ECO:0000256" key="1">
    <source>
        <dbReference type="ARBA" id="ARBA00022801"/>
    </source>
</evidence>
<dbReference type="EMBL" id="BARV01007721">
    <property type="protein sequence ID" value="GAI11835.1"/>
    <property type="molecule type" value="Genomic_DNA"/>
</dbReference>
<evidence type="ECO:0000313" key="4">
    <source>
        <dbReference type="EMBL" id="GAI11835.1"/>
    </source>
</evidence>
<gene>
    <name evidence="4" type="ORF">S06H3_15676</name>
</gene>
<organism evidence="4">
    <name type="scientific">marine sediment metagenome</name>
    <dbReference type="NCBI Taxonomy" id="412755"/>
    <lineage>
        <taxon>unclassified sequences</taxon>
        <taxon>metagenomes</taxon>
        <taxon>ecological metagenomes</taxon>
    </lineage>
</organism>
<dbReference type="GO" id="GO:0004553">
    <property type="term" value="F:hydrolase activity, hydrolyzing O-glycosyl compounds"/>
    <property type="evidence" value="ECO:0007669"/>
    <property type="project" value="UniProtKB-ARBA"/>
</dbReference>
<dbReference type="InterPro" id="IPR008979">
    <property type="entry name" value="Galactose-bd-like_sf"/>
</dbReference>
<dbReference type="AlphaFoldDB" id="X1MAW5"/>
<proteinExistence type="predicted"/>
<keyword evidence="2" id="KW-0326">Glycosidase</keyword>
<keyword evidence="1" id="KW-0378">Hydrolase</keyword>